<comment type="caution">
    <text evidence="3">The sequence shown here is derived from an EMBL/GenBank/DDBJ whole genome shotgun (WGS) entry which is preliminary data.</text>
</comment>
<evidence type="ECO:0000256" key="1">
    <source>
        <dbReference type="SAM" id="MobiDB-lite"/>
    </source>
</evidence>
<feature type="transmembrane region" description="Helical" evidence="2">
    <location>
        <begin position="148"/>
        <end position="172"/>
    </location>
</feature>
<sequence>MNKTEFSDALRRALGKLPSYEVEQSIAFYLEMIDDRMEDGMSEADAVAALGPVGAIAAQIIAETPVIPKAIAKANTGSRTLNVVLLVVFSPIWVPVALALVMAALMVYLSIWMVVVALWATVATLLLCGPIGIVGLVWCLATGYPLTAAWLLGCGLAAAGTGLFALFGVLAASKGLVQLTHSFARWIKGLFVKKVHGSGQAAPPYAPAPGSPSVPVAAGAPPAPPYGAPYPGAAYAAAPCPGAYPPATAQGTIPFPTAPSAPAAGNPAPEGAQSHDHRA</sequence>
<accession>A0A423UKD8</accession>
<dbReference type="Proteomes" id="UP000285258">
    <property type="component" value="Unassembled WGS sequence"/>
</dbReference>
<name>A0A423UKD8_9ACTN</name>
<evidence type="ECO:0000256" key="2">
    <source>
        <dbReference type="SAM" id="Phobius"/>
    </source>
</evidence>
<dbReference type="RefSeq" id="WP_096228121.1">
    <property type="nucleotide sequence ID" value="NZ_CP168029.1"/>
</dbReference>
<feature type="transmembrane region" description="Helical" evidence="2">
    <location>
        <begin position="83"/>
        <end position="111"/>
    </location>
</feature>
<keyword evidence="2" id="KW-1133">Transmembrane helix</keyword>
<evidence type="ECO:0000313" key="3">
    <source>
        <dbReference type="EMBL" id="ROT89965.1"/>
    </source>
</evidence>
<keyword evidence="2" id="KW-0812">Transmembrane</keyword>
<protein>
    <submittedName>
        <fullName evidence="3">DUF1700 domain-containing protein</fullName>
    </submittedName>
</protein>
<proteinExistence type="predicted"/>
<dbReference type="AlphaFoldDB" id="A0A423UKD8"/>
<dbReference type="EMBL" id="QIBW01000007">
    <property type="protein sequence ID" value="ROT89965.1"/>
    <property type="molecule type" value="Genomic_DNA"/>
</dbReference>
<feature type="compositionally biased region" description="Low complexity" evidence="1">
    <location>
        <begin position="258"/>
        <end position="269"/>
    </location>
</feature>
<feature type="region of interest" description="Disordered" evidence="1">
    <location>
        <begin position="249"/>
        <end position="279"/>
    </location>
</feature>
<dbReference type="Pfam" id="PF22564">
    <property type="entry name" value="HAAS"/>
    <property type="match status" value="1"/>
</dbReference>
<gene>
    <name evidence="3" type="ORF">DMP12_07585</name>
</gene>
<organism evidence="3 4">
    <name type="scientific">Gordonibacter urolithinfaciens</name>
    <dbReference type="NCBI Taxonomy" id="1335613"/>
    <lineage>
        <taxon>Bacteria</taxon>
        <taxon>Bacillati</taxon>
        <taxon>Actinomycetota</taxon>
        <taxon>Coriobacteriia</taxon>
        <taxon>Eggerthellales</taxon>
        <taxon>Eggerthellaceae</taxon>
        <taxon>Gordonibacter</taxon>
    </lineage>
</organism>
<feature type="transmembrane region" description="Helical" evidence="2">
    <location>
        <begin position="117"/>
        <end position="141"/>
    </location>
</feature>
<reference evidence="4" key="1">
    <citation type="submission" date="2018-05" db="EMBL/GenBank/DDBJ databases">
        <title>Genome Sequencing of selected type strains of the family Eggerthellaceae.</title>
        <authorList>
            <person name="Danylec N."/>
            <person name="Stoll D.A."/>
            <person name="Doetsch A."/>
            <person name="Huch M."/>
        </authorList>
    </citation>
    <scope>NUCLEOTIDE SEQUENCE [LARGE SCALE GENOMIC DNA]</scope>
    <source>
        <strain evidence="4">DSM 27213</strain>
    </source>
</reference>
<evidence type="ECO:0000313" key="4">
    <source>
        <dbReference type="Proteomes" id="UP000285258"/>
    </source>
</evidence>
<keyword evidence="2" id="KW-0472">Membrane</keyword>